<dbReference type="EMBL" id="JABSNO010000010">
    <property type="protein sequence ID" value="NRS92589.1"/>
    <property type="molecule type" value="Genomic_DNA"/>
</dbReference>
<evidence type="ECO:0000313" key="2">
    <source>
        <dbReference type="Proteomes" id="UP000610746"/>
    </source>
</evidence>
<dbReference type="RefSeq" id="WP_173779183.1">
    <property type="nucleotide sequence ID" value="NZ_JABSNO010000010.1"/>
</dbReference>
<keyword evidence="2" id="KW-1185">Reference proteome</keyword>
<evidence type="ECO:0000313" key="1">
    <source>
        <dbReference type="EMBL" id="NRS92589.1"/>
    </source>
</evidence>
<protein>
    <submittedName>
        <fullName evidence="1">Uncharacterized protein</fullName>
    </submittedName>
</protein>
<sequence>MIFSILAIGFLSIFKSLDFPYSTLLFESTTLIPFGVSWLLKGTYTWKFSKYDVLRIMVKFFR</sequence>
<dbReference type="AlphaFoldDB" id="A0A8J8G7A1"/>
<reference evidence="1" key="1">
    <citation type="submission" date="2020-05" db="EMBL/GenBank/DDBJ databases">
        <title>Genomic Encyclopedia of Type Strains, Phase IV (KMG-V): Genome sequencing to study the core and pangenomes of soil and plant-associated prokaryotes.</title>
        <authorList>
            <person name="Whitman W."/>
        </authorList>
    </citation>
    <scope>NUCLEOTIDE SEQUENCE</scope>
    <source>
        <strain evidence="1">16F</strain>
    </source>
</reference>
<name>A0A8J8G7A1_9FLAO</name>
<comment type="caution">
    <text evidence="1">The sequence shown here is derived from an EMBL/GenBank/DDBJ whole genome shotgun (WGS) entry which is preliminary data.</text>
</comment>
<accession>A0A8J8G7A1</accession>
<gene>
    <name evidence="1" type="ORF">HNQ03_001666</name>
</gene>
<proteinExistence type="predicted"/>
<organism evidence="1 2">
    <name type="scientific">Frigoriflavimonas asaccharolytica</name>
    <dbReference type="NCBI Taxonomy" id="2735899"/>
    <lineage>
        <taxon>Bacteria</taxon>
        <taxon>Pseudomonadati</taxon>
        <taxon>Bacteroidota</taxon>
        <taxon>Flavobacteriia</taxon>
        <taxon>Flavobacteriales</taxon>
        <taxon>Weeksellaceae</taxon>
        <taxon>Frigoriflavimonas</taxon>
    </lineage>
</organism>
<dbReference type="Proteomes" id="UP000610746">
    <property type="component" value="Unassembled WGS sequence"/>
</dbReference>